<evidence type="ECO:0000313" key="2">
    <source>
        <dbReference type="Proteomes" id="UP000190044"/>
    </source>
</evidence>
<name>A0A1T5BRP1_9SPHN</name>
<keyword evidence="2" id="KW-1185">Reference proteome</keyword>
<sequence>MAHPAYAIGWSDWIRREQPNARYVYSPDQMTRYAYSKGYEDAARRDRKAYGRVAR</sequence>
<reference evidence="2" key="1">
    <citation type="submission" date="2017-02" db="EMBL/GenBank/DDBJ databases">
        <authorList>
            <person name="Varghese N."/>
            <person name="Submissions S."/>
        </authorList>
    </citation>
    <scope>NUCLEOTIDE SEQUENCE [LARGE SCALE GENOMIC DNA]</scope>
    <source>
        <strain evidence="2">R11H</strain>
    </source>
</reference>
<dbReference type="EMBL" id="FUYP01000007">
    <property type="protein sequence ID" value="SKB49857.1"/>
    <property type="molecule type" value="Genomic_DNA"/>
</dbReference>
<accession>A0A1T5BRP1</accession>
<proteinExistence type="predicted"/>
<protein>
    <submittedName>
        <fullName evidence="1">Uncharacterized protein</fullName>
    </submittedName>
</protein>
<dbReference type="AlphaFoldDB" id="A0A1T5BRP1"/>
<dbReference type="Proteomes" id="UP000190044">
    <property type="component" value="Unassembled WGS sequence"/>
</dbReference>
<organism evidence="1 2">
    <name type="scientific">Sphingopyxis flava</name>
    <dbReference type="NCBI Taxonomy" id="1507287"/>
    <lineage>
        <taxon>Bacteria</taxon>
        <taxon>Pseudomonadati</taxon>
        <taxon>Pseudomonadota</taxon>
        <taxon>Alphaproteobacteria</taxon>
        <taxon>Sphingomonadales</taxon>
        <taxon>Sphingomonadaceae</taxon>
        <taxon>Sphingopyxis</taxon>
    </lineage>
</organism>
<evidence type="ECO:0000313" key="1">
    <source>
        <dbReference type="EMBL" id="SKB49857.1"/>
    </source>
</evidence>
<gene>
    <name evidence="1" type="ORF">SAMN06295937_100783</name>
</gene>